<dbReference type="Pfam" id="PF06445">
    <property type="entry name" value="GyrI-like"/>
    <property type="match status" value="1"/>
</dbReference>
<evidence type="ECO:0000313" key="4">
    <source>
        <dbReference type="Proteomes" id="UP000239322"/>
    </source>
</evidence>
<dbReference type="EMBL" id="PVLV01000020">
    <property type="protein sequence ID" value="PRH80905.1"/>
    <property type="molecule type" value="Genomic_DNA"/>
</dbReference>
<accession>A0A2S9Q2J4</accession>
<evidence type="ECO:0000313" key="3">
    <source>
        <dbReference type="EMBL" id="PRH80905.1"/>
    </source>
</evidence>
<proteinExistence type="predicted"/>
<reference evidence="3 4" key="1">
    <citation type="submission" date="2018-03" db="EMBL/GenBank/DDBJ databases">
        <title>Novel Streptomyces sp. from soil.</title>
        <authorList>
            <person name="Tan G.Y.A."/>
            <person name="Lee Z.Y."/>
        </authorList>
    </citation>
    <scope>NUCLEOTIDE SEQUENCE [LARGE SCALE GENOMIC DNA]</scope>
    <source>
        <strain evidence="3 4">ST5x</strain>
    </source>
</reference>
<dbReference type="Gene3D" id="3.20.80.10">
    <property type="entry name" value="Regulatory factor, effector binding domain"/>
    <property type="match status" value="1"/>
</dbReference>
<dbReference type="SUPFAM" id="SSF55136">
    <property type="entry name" value="Probable bacterial effector-binding domain"/>
    <property type="match status" value="1"/>
</dbReference>
<dbReference type="AlphaFoldDB" id="A0A2S9Q2J4"/>
<name>A0A2S9Q2J4_9ACTN</name>
<dbReference type="InterPro" id="IPR010499">
    <property type="entry name" value="AraC_E-bd"/>
</dbReference>
<feature type="domain" description="AraC effector-binding" evidence="2">
    <location>
        <begin position="36"/>
        <end position="196"/>
    </location>
</feature>
<feature type="compositionally biased region" description="Low complexity" evidence="1">
    <location>
        <begin position="10"/>
        <end position="38"/>
    </location>
</feature>
<dbReference type="RefSeq" id="WP_105867032.1">
    <property type="nucleotide sequence ID" value="NZ_PVLV01000020.1"/>
</dbReference>
<dbReference type="InterPro" id="IPR029442">
    <property type="entry name" value="GyrI-like"/>
</dbReference>
<sequence length="199" mass="21261">MTHQPAAPDPSASLSGTSGSSGSAGPSSASGSAGPSSPEVRRRPEQPYVFLRRTVRMDGFAEIADRLPELVAWLAARDVPVGGAPFFRYNSLSLDGECEVEAGVPVADLPEPEGDVGVALLPAGDYAVLTHTGPPDLLPEAETALRAWAAAEGREWDMREVDGTERWGCRLELYRTDPRLHPDPADWQIDLAFRLADGV</sequence>
<dbReference type="OrthoDB" id="64208at2"/>
<comment type="caution">
    <text evidence="3">The sequence shown here is derived from an EMBL/GenBank/DDBJ whole genome shotgun (WGS) entry which is preliminary data.</text>
</comment>
<evidence type="ECO:0000256" key="1">
    <source>
        <dbReference type="SAM" id="MobiDB-lite"/>
    </source>
</evidence>
<gene>
    <name evidence="3" type="ORF">C6N75_01655</name>
</gene>
<dbReference type="Proteomes" id="UP000239322">
    <property type="component" value="Unassembled WGS sequence"/>
</dbReference>
<feature type="region of interest" description="Disordered" evidence="1">
    <location>
        <begin position="1"/>
        <end position="45"/>
    </location>
</feature>
<evidence type="ECO:0000259" key="2">
    <source>
        <dbReference type="SMART" id="SM00871"/>
    </source>
</evidence>
<organism evidence="3 4">
    <name type="scientific">Streptomyces solincola</name>
    <dbReference type="NCBI Taxonomy" id="2100817"/>
    <lineage>
        <taxon>Bacteria</taxon>
        <taxon>Bacillati</taxon>
        <taxon>Actinomycetota</taxon>
        <taxon>Actinomycetes</taxon>
        <taxon>Kitasatosporales</taxon>
        <taxon>Streptomycetaceae</taxon>
        <taxon>Streptomyces</taxon>
    </lineage>
</organism>
<keyword evidence="4" id="KW-1185">Reference proteome</keyword>
<dbReference type="SMART" id="SM00871">
    <property type="entry name" value="AraC_E_bind"/>
    <property type="match status" value="1"/>
</dbReference>
<dbReference type="InterPro" id="IPR011256">
    <property type="entry name" value="Reg_factor_effector_dom_sf"/>
</dbReference>
<protein>
    <submittedName>
        <fullName evidence="3">GyrI-like domain-containing protein</fullName>
    </submittedName>
</protein>